<keyword evidence="1" id="KW-0808">Transferase</keyword>
<dbReference type="Gene3D" id="3.40.50.2000">
    <property type="entry name" value="Glycogen Phosphorylase B"/>
    <property type="match status" value="2"/>
</dbReference>
<protein>
    <submittedName>
        <fullName evidence="3">Glycosyltransferase</fullName>
    </submittedName>
</protein>
<dbReference type="Proteomes" id="UP001501510">
    <property type="component" value="Unassembled WGS sequence"/>
</dbReference>
<evidence type="ECO:0000256" key="1">
    <source>
        <dbReference type="ARBA" id="ARBA00022679"/>
    </source>
</evidence>
<dbReference type="Pfam" id="PF00534">
    <property type="entry name" value="Glycos_transf_1"/>
    <property type="match status" value="1"/>
</dbReference>
<comment type="caution">
    <text evidence="3">The sequence shown here is derived from an EMBL/GenBank/DDBJ whole genome shotgun (WGS) entry which is preliminary data.</text>
</comment>
<gene>
    <name evidence="3" type="ORF">GCM10008906_37780</name>
</gene>
<sequence length="338" mass="40444">MKVLFCIRSDYYRNFSEDSIQMLKMLEYLKSKGAQVDINDGNIYDYSSYDIVHLFNLSKIGETYKYYKLAKKYKKKIVLSPLYWDYSKYYKYIDDEEDLKLWKKCNLYRLEVLRGSSIIYVNSKCEGELIKNNFEKNIEYKVIYTGVDLENEGLPLYSFKERHNLNNFILSIGRISRSNNQLMLAKVCNDLDYNLLLIGNVYDTEYYNKCMKYYNVLRLKDVDNYDIYNAYKFAKVYVQPSFLQTSYISCMQAALHGCNIITSNSGVSKEYFKDMATYFDPYNYESMYKAISSAYKKRKNDNLRNHVLKNYKWETSLEKLYKSYIEILDKKCKKNIIY</sequence>
<accession>A0ABP3V881</accession>
<proteinExistence type="predicted"/>
<dbReference type="RefSeq" id="WP_343764351.1">
    <property type="nucleotide sequence ID" value="NZ_BAAACG010000019.1"/>
</dbReference>
<evidence type="ECO:0000313" key="3">
    <source>
        <dbReference type="EMBL" id="GAA0747997.1"/>
    </source>
</evidence>
<feature type="domain" description="Glycosyl transferase family 1" evidence="2">
    <location>
        <begin position="166"/>
        <end position="305"/>
    </location>
</feature>
<reference evidence="4" key="1">
    <citation type="journal article" date="2019" name="Int. J. Syst. Evol. Microbiol.">
        <title>The Global Catalogue of Microorganisms (GCM) 10K type strain sequencing project: providing services to taxonomists for standard genome sequencing and annotation.</title>
        <authorList>
            <consortium name="The Broad Institute Genomics Platform"/>
            <consortium name="The Broad Institute Genome Sequencing Center for Infectious Disease"/>
            <person name="Wu L."/>
            <person name="Ma J."/>
        </authorList>
    </citation>
    <scope>NUCLEOTIDE SEQUENCE [LARGE SCALE GENOMIC DNA]</scope>
    <source>
        <strain evidence="4">JCM 1407</strain>
    </source>
</reference>
<keyword evidence="4" id="KW-1185">Reference proteome</keyword>
<dbReference type="PANTHER" id="PTHR46401:SF2">
    <property type="entry name" value="GLYCOSYLTRANSFERASE WBBK-RELATED"/>
    <property type="match status" value="1"/>
</dbReference>
<dbReference type="PANTHER" id="PTHR46401">
    <property type="entry name" value="GLYCOSYLTRANSFERASE WBBK-RELATED"/>
    <property type="match status" value="1"/>
</dbReference>
<evidence type="ECO:0000313" key="4">
    <source>
        <dbReference type="Proteomes" id="UP001501510"/>
    </source>
</evidence>
<dbReference type="EMBL" id="BAAACG010000019">
    <property type="protein sequence ID" value="GAA0747997.1"/>
    <property type="molecule type" value="Genomic_DNA"/>
</dbReference>
<name>A0ABP3V881_9CLOT</name>
<evidence type="ECO:0000259" key="2">
    <source>
        <dbReference type="Pfam" id="PF00534"/>
    </source>
</evidence>
<dbReference type="SUPFAM" id="SSF53756">
    <property type="entry name" value="UDP-Glycosyltransferase/glycogen phosphorylase"/>
    <property type="match status" value="1"/>
</dbReference>
<dbReference type="InterPro" id="IPR001296">
    <property type="entry name" value="Glyco_trans_1"/>
</dbReference>
<organism evidence="3 4">
    <name type="scientific">Clostridium oceanicum</name>
    <dbReference type="NCBI Taxonomy" id="1543"/>
    <lineage>
        <taxon>Bacteria</taxon>
        <taxon>Bacillati</taxon>
        <taxon>Bacillota</taxon>
        <taxon>Clostridia</taxon>
        <taxon>Eubacteriales</taxon>
        <taxon>Clostridiaceae</taxon>
        <taxon>Clostridium</taxon>
    </lineage>
</organism>